<evidence type="ECO:0000313" key="2">
    <source>
        <dbReference type="Proteomes" id="UP000244496"/>
    </source>
</evidence>
<name>A0A2S0USJ7_9RHOB</name>
<dbReference type="RefSeq" id="WP_108437589.1">
    <property type="nucleotide sequence ID" value="NZ_CP028920.1"/>
</dbReference>
<dbReference type="EMBL" id="CP028920">
    <property type="protein sequence ID" value="AWB50788.1"/>
    <property type="molecule type" value="Genomic_DNA"/>
</dbReference>
<keyword evidence="1" id="KW-0614">Plasmid</keyword>
<dbReference type="OrthoDB" id="7262970at2"/>
<accession>A0A2S0USJ7</accession>
<proteinExistence type="predicted"/>
<gene>
    <name evidence="1" type="ORF">HYN69_19605</name>
</gene>
<protein>
    <submittedName>
        <fullName evidence="1">Uncharacterized protein</fullName>
    </submittedName>
</protein>
<organism evidence="1 2">
    <name type="scientific">Paragemmobacter aquarius</name>
    <dbReference type="NCBI Taxonomy" id="2169400"/>
    <lineage>
        <taxon>Bacteria</taxon>
        <taxon>Pseudomonadati</taxon>
        <taxon>Pseudomonadota</taxon>
        <taxon>Alphaproteobacteria</taxon>
        <taxon>Rhodobacterales</taxon>
        <taxon>Paracoccaceae</taxon>
        <taxon>Paragemmobacter</taxon>
    </lineage>
</organism>
<keyword evidence="2" id="KW-1185">Reference proteome</keyword>
<reference evidence="1 2" key="1">
    <citation type="submission" date="2018-04" db="EMBL/GenBank/DDBJ databases">
        <title>Genome sequencing of Gemmobacter.</title>
        <authorList>
            <person name="Yi H."/>
            <person name="Baek M.-G."/>
        </authorList>
    </citation>
    <scope>NUCLEOTIDE SEQUENCE [LARGE SCALE GENOMIC DNA]</scope>
    <source>
        <strain evidence="1 2">HYN0069</strain>
        <plasmid evidence="2">Plasmid unnamed2</plasmid>
    </source>
</reference>
<dbReference type="Proteomes" id="UP000244496">
    <property type="component" value="Plasmid unnamed2"/>
</dbReference>
<evidence type="ECO:0000313" key="1">
    <source>
        <dbReference type="EMBL" id="AWB50788.1"/>
    </source>
</evidence>
<dbReference type="AlphaFoldDB" id="A0A2S0USJ7"/>
<geneLocation type="plasmid" evidence="1">
    <name>unnamed2</name>
</geneLocation>
<dbReference type="KEGG" id="geh:HYN69_19605"/>
<sequence length="294" mass="33600">MKSLRIGLKQADRLASMPTDDRRAFISEGLTIIYTSAISFWEGARLLSSRTREADVLEEYATEEAAKILILLDVFRAPPARHGDVLRQQLKRFYSHHDRLIYAEAVKWKPMHRAQLQEYLDHTRRSHTLDGPAGEFILPNGPVFERERKLYADVIAYEDRAIHWNDPVGSGAAKGTLPFFDHPPAIVSLIISMSRIGLLTVEGVKAIEETWGKVDFMDTDGAVLARDLSHQTLIELEKSGKIPQDAQPNDVWQVKDAWPFPMWSMDLKKLDVPLAEMEEERDRGRWSEYSDPGY</sequence>